<feature type="transmembrane region" description="Helical" evidence="2">
    <location>
        <begin position="100"/>
        <end position="125"/>
    </location>
</feature>
<feature type="transmembrane region" description="Helical" evidence="2">
    <location>
        <begin position="131"/>
        <end position="151"/>
    </location>
</feature>
<name>A0A1H1SD39_9ACTN</name>
<dbReference type="STRING" id="117157.SAMN04489717_2758"/>
<organism evidence="4 5">
    <name type="scientific">Actinopolymorpha singaporensis</name>
    <dbReference type="NCBI Taxonomy" id="117157"/>
    <lineage>
        <taxon>Bacteria</taxon>
        <taxon>Bacillati</taxon>
        <taxon>Actinomycetota</taxon>
        <taxon>Actinomycetes</taxon>
        <taxon>Propionibacteriales</taxon>
        <taxon>Actinopolymorphaceae</taxon>
        <taxon>Actinopolymorpha</taxon>
    </lineage>
</organism>
<proteinExistence type="predicted"/>
<dbReference type="EMBL" id="LT629732">
    <property type="protein sequence ID" value="SDS45842.1"/>
    <property type="molecule type" value="Genomic_DNA"/>
</dbReference>
<keyword evidence="2" id="KW-0812">Transmembrane</keyword>
<reference evidence="4 5" key="1">
    <citation type="submission" date="2016-10" db="EMBL/GenBank/DDBJ databases">
        <authorList>
            <person name="de Groot N.N."/>
        </authorList>
    </citation>
    <scope>NUCLEOTIDE SEQUENCE [LARGE SCALE GENOMIC DNA]</scope>
    <source>
        <strain evidence="4 5">DSM 22024</strain>
    </source>
</reference>
<feature type="region of interest" description="Disordered" evidence="1">
    <location>
        <begin position="1"/>
        <end position="24"/>
    </location>
</feature>
<evidence type="ECO:0000259" key="3">
    <source>
        <dbReference type="Pfam" id="PF08044"/>
    </source>
</evidence>
<sequence length="157" mass="17652">MRFRVRPGHTVHVPYGPDMRASDGDREKIASRLRDAHAEGRLSLGEFQDRLDALYSAQTYGELEPLVRDLPVSRTPHTQAVVPDRPAPAHPTRPARRDKALAVMWTIWAAAVAVNLVVWILVSITNGHLEYFWPIWVAGPWGAILATITAGRRYVRD</sequence>
<keyword evidence="2" id="KW-1133">Transmembrane helix</keyword>
<keyword evidence="2" id="KW-0472">Membrane</keyword>
<keyword evidence="5" id="KW-1185">Reference proteome</keyword>
<protein>
    <recommendedName>
        <fullName evidence="3">DUF1707 domain-containing protein</fullName>
    </recommendedName>
</protein>
<evidence type="ECO:0000256" key="2">
    <source>
        <dbReference type="SAM" id="Phobius"/>
    </source>
</evidence>
<accession>A0A1H1SD39</accession>
<gene>
    <name evidence="4" type="ORF">SAMN04489717_2758</name>
</gene>
<dbReference type="PANTHER" id="PTHR40763:SF4">
    <property type="entry name" value="DUF1707 DOMAIN-CONTAINING PROTEIN"/>
    <property type="match status" value="1"/>
</dbReference>
<evidence type="ECO:0000313" key="4">
    <source>
        <dbReference type="EMBL" id="SDS45842.1"/>
    </source>
</evidence>
<dbReference type="Pfam" id="PF08044">
    <property type="entry name" value="DUF1707"/>
    <property type="match status" value="1"/>
</dbReference>
<dbReference type="PANTHER" id="PTHR40763">
    <property type="entry name" value="MEMBRANE PROTEIN-RELATED"/>
    <property type="match status" value="1"/>
</dbReference>
<evidence type="ECO:0000256" key="1">
    <source>
        <dbReference type="SAM" id="MobiDB-lite"/>
    </source>
</evidence>
<feature type="domain" description="DUF1707" evidence="3">
    <location>
        <begin position="19"/>
        <end position="71"/>
    </location>
</feature>
<dbReference type="AlphaFoldDB" id="A0A1H1SD39"/>
<dbReference type="Proteomes" id="UP000198983">
    <property type="component" value="Chromosome I"/>
</dbReference>
<dbReference type="InterPro" id="IPR012551">
    <property type="entry name" value="DUF1707_SHOCT-like"/>
</dbReference>
<dbReference type="OrthoDB" id="3748531at2"/>
<evidence type="ECO:0000313" key="5">
    <source>
        <dbReference type="Proteomes" id="UP000198983"/>
    </source>
</evidence>